<dbReference type="SUPFAM" id="SSF46565">
    <property type="entry name" value="Chaperone J-domain"/>
    <property type="match status" value="1"/>
</dbReference>
<dbReference type="Pfam" id="PF07743">
    <property type="entry name" value="HSCB_C"/>
    <property type="match status" value="1"/>
</dbReference>
<proteinExistence type="inferred from homology"/>
<name>A0A915YHB4_9BACT</name>
<accession>A0A915YHB4</accession>
<dbReference type="GO" id="GO:0001671">
    <property type="term" value="F:ATPase activator activity"/>
    <property type="evidence" value="ECO:0007669"/>
    <property type="project" value="InterPro"/>
</dbReference>
<comment type="similarity">
    <text evidence="1">Belongs to the HscB family.</text>
</comment>
<evidence type="ECO:0000313" key="6">
    <source>
        <dbReference type="Proteomes" id="UP001060919"/>
    </source>
</evidence>
<dbReference type="InterPro" id="IPR004640">
    <property type="entry name" value="HscB"/>
</dbReference>
<dbReference type="AlphaFoldDB" id="A0A915YHB4"/>
<dbReference type="InterPro" id="IPR036869">
    <property type="entry name" value="J_dom_sf"/>
</dbReference>
<dbReference type="Proteomes" id="UP001060919">
    <property type="component" value="Chromosome"/>
</dbReference>
<dbReference type="GO" id="GO:0044571">
    <property type="term" value="P:[2Fe-2S] cluster assembly"/>
    <property type="evidence" value="ECO:0007669"/>
    <property type="project" value="InterPro"/>
</dbReference>
<reference evidence="5" key="1">
    <citation type="submission" date="2022-09" db="EMBL/GenBank/DDBJ databases">
        <title>Aureispira anguillicida sp. nov., isolated from Leptocephalus of Japanese eel Anguilla japonica.</title>
        <authorList>
            <person name="Yuasa K."/>
            <person name="Mekata T."/>
            <person name="Ikunari K."/>
        </authorList>
    </citation>
    <scope>NUCLEOTIDE SEQUENCE</scope>
    <source>
        <strain evidence="5">EL160426</strain>
    </source>
</reference>
<protein>
    <submittedName>
        <fullName evidence="5">Fe-S protein assembly co-chaperone HscB</fullName>
    </submittedName>
</protein>
<dbReference type="KEGG" id="aup:AsAng_0038960"/>
<dbReference type="InterPro" id="IPR036386">
    <property type="entry name" value="HscB_C_sf"/>
</dbReference>
<evidence type="ECO:0000256" key="2">
    <source>
        <dbReference type="ARBA" id="ARBA00023186"/>
    </source>
</evidence>
<sequence length="172" mass="20766">MNYFEFYDLPISFNLDSEILRRQFLKFSKKYHPDFYTMESEAKQAEILELSTTNNEAYKLLKDQEKRIKYILELKGLLGKDIKPELPQSFLMDMMDINEQVMELQFEYDPTSHQAIQQDIDQKEQELLAVVQPIFDQYDDHQINAEELATIRDYYLQSRYLKRLKENMQKII</sequence>
<dbReference type="CDD" id="cd06257">
    <property type="entry name" value="DnaJ"/>
    <property type="match status" value="1"/>
</dbReference>
<evidence type="ECO:0000256" key="3">
    <source>
        <dbReference type="ARBA" id="ARBA00025596"/>
    </source>
</evidence>
<keyword evidence="2" id="KW-0143">Chaperone</keyword>
<dbReference type="PROSITE" id="PS50076">
    <property type="entry name" value="DNAJ_2"/>
    <property type="match status" value="1"/>
</dbReference>
<dbReference type="EMBL" id="AP026867">
    <property type="protein sequence ID" value="BDS13168.1"/>
    <property type="molecule type" value="Genomic_DNA"/>
</dbReference>
<feature type="domain" description="J" evidence="4">
    <location>
        <begin position="2"/>
        <end position="76"/>
    </location>
</feature>
<evidence type="ECO:0000256" key="1">
    <source>
        <dbReference type="ARBA" id="ARBA00010476"/>
    </source>
</evidence>
<keyword evidence="6" id="KW-1185">Reference proteome</keyword>
<dbReference type="GO" id="GO:0051259">
    <property type="term" value="P:protein complex oligomerization"/>
    <property type="evidence" value="ECO:0007669"/>
    <property type="project" value="InterPro"/>
</dbReference>
<evidence type="ECO:0000313" key="5">
    <source>
        <dbReference type="EMBL" id="BDS13168.1"/>
    </source>
</evidence>
<dbReference type="Gene3D" id="1.20.1280.20">
    <property type="entry name" value="HscB, C-terminal domain"/>
    <property type="match status" value="1"/>
</dbReference>
<dbReference type="PANTHER" id="PTHR14021">
    <property type="entry name" value="IRON-SULFUR CLUSTER CO-CHAPERONE PROTEIN HSCB"/>
    <property type="match status" value="1"/>
</dbReference>
<gene>
    <name evidence="5" type="ORF">AsAng_0038960</name>
</gene>
<comment type="function">
    <text evidence="3">Co-chaperone involved in the maturation of iron-sulfur cluster-containing proteins. Seems to help targeting proteins to be folded toward HscA.</text>
</comment>
<dbReference type="InterPro" id="IPR009073">
    <property type="entry name" value="HscB_oligo_C"/>
</dbReference>
<dbReference type="PANTHER" id="PTHR14021:SF15">
    <property type="entry name" value="IRON-SULFUR CLUSTER CO-CHAPERONE PROTEIN HSCB"/>
    <property type="match status" value="1"/>
</dbReference>
<dbReference type="RefSeq" id="WP_264788464.1">
    <property type="nucleotide sequence ID" value="NZ_AP026867.1"/>
</dbReference>
<evidence type="ECO:0000259" key="4">
    <source>
        <dbReference type="PROSITE" id="PS50076"/>
    </source>
</evidence>
<organism evidence="5 6">
    <name type="scientific">Aureispira anguillae</name>
    <dbReference type="NCBI Taxonomy" id="2864201"/>
    <lineage>
        <taxon>Bacteria</taxon>
        <taxon>Pseudomonadati</taxon>
        <taxon>Bacteroidota</taxon>
        <taxon>Saprospiria</taxon>
        <taxon>Saprospirales</taxon>
        <taxon>Saprospiraceae</taxon>
        <taxon>Aureispira</taxon>
    </lineage>
</organism>
<dbReference type="InterPro" id="IPR001623">
    <property type="entry name" value="DnaJ_domain"/>
</dbReference>
<dbReference type="NCBIfam" id="TIGR00714">
    <property type="entry name" value="hscB"/>
    <property type="match status" value="1"/>
</dbReference>
<dbReference type="GO" id="GO:0051087">
    <property type="term" value="F:protein-folding chaperone binding"/>
    <property type="evidence" value="ECO:0007669"/>
    <property type="project" value="InterPro"/>
</dbReference>
<dbReference type="Gene3D" id="1.10.287.110">
    <property type="entry name" value="DnaJ domain"/>
    <property type="match status" value="1"/>
</dbReference>